<dbReference type="Gene3D" id="3.30.420.360">
    <property type="match status" value="1"/>
</dbReference>
<organism evidence="4 5">
    <name type="scientific">Giesbergeria sinuosa</name>
    <dbReference type="NCBI Taxonomy" id="80883"/>
    <lineage>
        <taxon>Bacteria</taxon>
        <taxon>Pseudomonadati</taxon>
        <taxon>Pseudomonadota</taxon>
        <taxon>Betaproteobacteria</taxon>
        <taxon>Burkholderiales</taxon>
        <taxon>Comamonadaceae</taxon>
        <taxon>Giesbergeria</taxon>
    </lineage>
</organism>
<comment type="similarity">
    <text evidence="1">Belongs to the carbamoyltransferase HypF family.</text>
</comment>
<evidence type="ECO:0000256" key="1">
    <source>
        <dbReference type="ARBA" id="ARBA00008097"/>
    </source>
</evidence>
<dbReference type="Pfam" id="PF17788">
    <property type="entry name" value="HypF_C"/>
    <property type="match status" value="1"/>
</dbReference>
<feature type="domain" description="Carbamoyltransferase Kae1-like" evidence="3">
    <location>
        <begin position="126"/>
        <end position="362"/>
    </location>
</feature>
<dbReference type="InterPro" id="IPR051060">
    <property type="entry name" value="Carbamoyltrans_HypF-like"/>
</dbReference>
<evidence type="ECO:0000313" key="4">
    <source>
        <dbReference type="EMBL" id="MFC4787656.1"/>
    </source>
</evidence>
<gene>
    <name evidence="4" type="ORF">ACFO6X_01430</name>
</gene>
<dbReference type="InterPro" id="IPR055128">
    <property type="entry name" value="HypF_C_2"/>
</dbReference>
<dbReference type="RefSeq" id="WP_382429306.1">
    <property type="nucleotide sequence ID" value="NZ_JBHSHJ010000001.1"/>
</dbReference>
<keyword evidence="5" id="KW-1185">Reference proteome</keyword>
<evidence type="ECO:0000313" key="5">
    <source>
        <dbReference type="Proteomes" id="UP001596001"/>
    </source>
</evidence>
<dbReference type="PANTHER" id="PTHR42959:SF1">
    <property type="entry name" value="CARBAMOYLTRANSFERASE HYPF"/>
    <property type="match status" value="1"/>
</dbReference>
<dbReference type="Gene3D" id="3.30.420.40">
    <property type="match status" value="1"/>
</dbReference>
<comment type="caution">
    <text evidence="4">The sequence shown here is derived from an EMBL/GenBank/DDBJ whole genome shotgun (WGS) entry which is preliminary data.</text>
</comment>
<reference evidence="5" key="1">
    <citation type="journal article" date="2019" name="Int. J. Syst. Evol. Microbiol.">
        <title>The Global Catalogue of Microorganisms (GCM) 10K type strain sequencing project: providing services to taxonomists for standard genome sequencing and annotation.</title>
        <authorList>
            <consortium name="The Broad Institute Genomics Platform"/>
            <consortium name="The Broad Institute Genome Sequencing Center for Infectious Disease"/>
            <person name="Wu L."/>
            <person name="Ma J."/>
        </authorList>
    </citation>
    <scope>NUCLEOTIDE SEQUENCE [LARGE SCALE GENOMIC DNA]</scope>
    <source>
        <strain evidence="5">CCUG 49452</strain>
    </source>
</reference>
<dbReference type="Pfam" id="PF22521">
    <property type="entry name" value="HypF_C_2"/>
    <property type="match status" value="1"/>
</dbReference>
<sequence length="376" mass="39457">MLHRIEHGLPLPPGPPVLALGAWFKNTVCAASATQAFLSYTVGDLDSPEACRAHEDTARALLTGLQQQTGQQPQGIAHDLHPDFYSSRLAATLAQEMGLPLLAVQHHHAHIAAICAEHGWQGPVLGLALDGVGWGHDGTAWGGELLQVHGSHCQRLGHLHPLALPGGDRAAQEPWRMAAAALHALGRGRDIPVRFAQHSAAAGVVQLLVRGVRCPASSSMGRLFDAAAGLLGLCHVMHTEAEAAIALEQAAKAYGPCAPLAQGWLLQANGQLSLLPLLAALADEPDAGRGAAYFHATVAAALCAWLEQAIASTGITTVALGGGCWFNQYLLTAMRQHCAARGWRCLEAQTLRPGDSAIALGQTWVARAGLQDYPKG</sequence>
<protein>
    <submittedName>
        <fullName evidence="4">Carbamoyltransferase HypF</fullName>
    </submittedName>
</protein>
<accession>A0ABV9Q9A5</accession>
<dbReference type="InterPro" id="IPR041440">
    <property type="entry name" value="HypF_C"/>
</dbReference>
<evidence type="ECO:0000259" key="2">
    <source>
        <dbReference type="Pfam" id="PF17788"/>
    </source>
</evidence>
<proteinExistence type="inferred from homology"/>
<dbReference type="EMBL" id="JBHSHJ010000001">
    <property type="protein sequence ID" value="MFC4787656.1"/>
    <property type="molecule type" value="Genomic_DNA"/>
</dbReference>
<dbReference type="PANTHER" id="PTHR42959">
    <property type="entry name" value="CARBAMOYLTRANSFERASE"/>
    <property type="match status" value="1"/>
</dbReference>
<dbReference type="Proteomes" id="UP001596001">
    <property type="component" value="Unassembled WGS sequence"/>
</dbReference>
<name>A0ABV9Q9A5_9BURK</name>
<feature type="domain" description="HypF Kae1-like" evidence="2">
    <location>
        <begin position="15"/>
        <end position="117"/>
    </location>
</feature>
<evidence type="ECO:0000259" key="3">
    <source>
        <dbReference type="Pfam" id="PF22521"/>
    </source>
</evidence>